<dbReference type="GeneID" id="93279611"/>
<dbReference type="Gene3D" id="3.60.40.10">
    <property type="entry name" value="PPM-type phosphatase domain"/>
    <property type="match status" value="1"/>
</dbReference>
<keyword evidence="2" id="KW-0472">Membrane</keyword>
<evidence type="ECO:0000256" key="1">
    <source>
        <dbReference type="SAM" id="MobiDB-lite"/>
    </source>
</evidence>
<gene>
    <name evidence="4" type="ORF">SAMN05216313_13631</name>
</gene>
<evidence type="ECO:0000256" key="2">
    <source>
        <dbReference type="SAM" id="Phobius"/>
    </source>
</evidence>
<dbReference type="STRING" id="460384.SAMN05216313_13631"/>
<feature type="region of interest" description="Disordered" evidence="1">
    <location>
        <begin position="1"/>
        <end position="21"/>
    </location>
</feature>
<dbReference type="Proteomes" id="UP000198508">
    <property type="component" value="Unassembled WGS sequence"/>
</dbReference>
<evidence type="ECO:0000313" key="4">
    <source>
        <dbReference type="EMBL" id="SEU14309.1"/>
    </source>
</evidence>
<keyword evidence="5" id="KW-1185">Reference proteome</keyword>
<dbReference type="InterPro" id="IPR001932">
    <property type="entry name" value="PPM-type_phosphatase-like_dom"/>
</dbReference>
<dbReference type="InterPro" id="IPR036457">
    <property type="entry name" value="PPM-type-like_dom_sf"/>
</dbReference>
<feature type="region of interest" description="Disordered" evidence="1">
    <location>
        <begin position="405"/>
        <end position="462"/>
    </location>
</feature>
<evidence type="ECO:0000313" key="5">
    <source>
        <dbReference type="Proteomes" id="UP000198508"/>
    </source>
</evidence>
<dbReference type="Pfam" id="PF13672">
    <property type="entry name" value="PP2C_2"/>
    <property type="match status" value="1"/>
</dbReference>
<name>A0A1I0JUA2_9FIRM</name>
<dbReference type="SUPFAM" id="SSF81606">
    <property type="entry name" value="PP2C-like"/>
    <property type="match status" value="1"/>
</dbReference>
<feature type="region of interest" description="Disordered" evidence="1">
    <location>
        <begin position="326"/>
        <end position="347"/>
    </location>
</feature>
<dbReference type="RefSeq" id="WP_092370052.1">
    <property type="nucleotide sequence ID" value="NZ_DAINWJ010000268.1"/>
</dbReference>
<sequence length="462" mass="49416">MNTKENKPLDVLSEFPPKQEGKTLQNGKICAFAVSLQGASHIAGGDVPCQDYSDIRWLETEQILIAAIADGVGSCALSHWGSYFAVTAALVYIEKAVREKGGRGPYELTNLAEVQEILTGAFHAAQDEVEQKADEAQQAVFNFQSTLTVALYDGVHVYCCHCGDDGVVVQEQDGVVKMVTKRLKGEEASSVYPLQSGPSKWQITGTKNPAAGFVMATDGVLDAFVPVFEDYYGVNYCQGIYYPFMKPAMDGLGDSDGLAAEKTLAYYKEFLNSPDYRKRVTDDLTVVAVVSPQLLRQSGQPRFNVNIWKSVYEEHAKAVRTRLEGKTIDGGENSPAVPEKTEAAQCERPARTEYLKTAAREPEEKTPKRRVSRAVCFLAGLLAGAVIAGTIAFFTGGGVASGRQETEPVVAEESFPVTTAEPSAGRETPDGDKPVGPASASRAGTASASQAGTASASDAGKN</sequence>
<feature type="compositionally biased region" description="Low complexity" evidence="1">
    <location>
        <begin position="438"/>
        <end position="462"/>
    </location>
</feature>
<proteinExistence type="predicted"/>
<organism evidence="4 5">
    <name type="scientific">Enterocloster lavalensis</name>
    <dbReference type="NCBI Taxonomy" id="460384"/>
    <lineage>
        <taxon>Bacteria</taxon>
        <taxon>Bacillati</taxon>
        <taxon>Bacillota</taxon>
        <taxon>Clostridia</taxon>
        <taxon>Lachnospirales</taxon>
        <taxon>Lachnospiraceae</taxon>
        <taxon>Enterocloster</taxon>
    </lineage>
</organism>
<protein>
    <submittedName>
        <fullName evidence="4">Serine/threonine protein phosphatase PrpC</fullName>
    </submittedName>
</protein>
<dbReference type="AlphaFoldDB" id="A0A1I0JUA2"/>
<keyword evidence="2" id="KW-1133">Transmembrane helix</keyword>
<evidence type="ECO:0000259" key="3">
    <source>
        <dbReference type="Pfam" id="PF13672"/>
    </source>
</evidence>
<reference evidence="5" key="1">
    <citation type="submission" date="2016-10" db="EMBL/GenBank/DDBJ databases">
        <authorList>
            <person name="Varghese N."/>
            <person name="Submissions S."/>
        </authorList>
    </citation>
    <scope>NUCLEOTIDE SEQUENCE [LARGE SCALE GENOMIC DNA]</scope>
    <source>
        <strain evidence="5">NLAE-zl-G277</strain>
    </source>
</reference>
<keyword evidence="2" id="KW-0812">Transmembrane</keyword>
<feature type="domain" description="PPM-type phosphatase" evidence="3">
    <location>
        <begin position="38"/>
        <end position="225"/>
    </location>
</feature>
<dbReference type="EMBL" id="FOIM01000036">
    <property type="protein sequence ID" value="SEU14309.1"/>
    <property type="molecule type" value="Genomic_DNA"/>
</dbReference>
<feature type="transmembrane region" description="Helical" evidence="2">
    <location>
        <begin position="374"/>
        <end position="394"/>
    </location>
</feature>
<accession>A0A1I0JUA2</accession>